<name>A0AAR5QD58_DENPD</name>
<accession>A0AAR5QD58</accession>
<protein>
    <submittedName>
        <fullName evidence="2">Uncharacterized protein</fullName>
    </submittedName>
</protein>
<feature type="signal peptide" evidence="1">
    <location>
        <begin position="1"/>
        <end position="25"/>
    </location>
</feature>
<evidence type="ECO:0000256" key="1">
    <source>
        <dbReference type="SAM" id="SignalP"/>
    </source>
</evidence>
<sequence length="171" mass="17679">MKIMILLNYHTWKCLLILSYLQAHAACILPSPGSLTAPPAPVPSTLALPCDACGPLKTQITQHPDINFDLPLPEEIPLGRFCACQKYGITPSLRPCPPRPRIPVPVAPAPRPAIVSIPAYAAPAPAPAQVVYSVPAPSAVIYGSPAACGAPAVSVNPASVSAFLRGGCSCA</sequence>
<keyword evidence="3" id="KW-1185">Reference proteome</keyword>
<dbReference type="Proteomes" id="UP000019118">
    <property type="component" value="Unassembled WGS sequence"/>
</dbReference>
<proteinExistence type="predicted"/>
<reference evidence="2" key="2">
    <citation type="submission" date="2024-08" db="UniProtKB">
        <authorList>
            <consortium name="EnsemblMetazoa"/>
        </authorList>
    </citation>
    <scope>IDENTIFICATION</scope>
</reference>
<feature type="chain" id="PRO_5043523840" evidence="1">
    <location>
        <begin position="26"/>
        <end position="171"/>
    </location>
</feature>
<dbReference type="AlphaFoldDB" id="A0AAR5QD58"/>
<organism evidence="2 3">
    <name type="scientific">Dendroctonus ponderosae</name>
    <name type="common">Mountain pine beetle</name>
    <dbReference type="NCBI Taxonomy" id="77166"/>
    <lineage>
        <taxon>Eukaryota</taxon>
        <taxon>Metazoa</taxon>
        <taxon>Ecdysozoa</taxon>
        <taxon>Arthropoda</taxon>
        <taxon>Hexapoda</taxon>
        <taxon>Insecta</taxon>
        <taxon>Pterygota</taxon>
        <taxon>Neoptera</taxon>
        <taxon>Endopterygota</taxon>
        <taxon>Coleoptera</taxon>
        <taxon>Polyphaga</taxon>
        <taxon>Cucujiformia</taxon>
        <taxon>Curculionidae</taxon>
        <taxon>Scolytinae</taxon>
        <taxon>Dendroctonus</taxon>
    </lineage>
</organism>
<reference evidence="3" key="1">
    <citation type="journal article" date="2013" name="Genome Biol.">
        <title>Draft genome of the mountain pine beetle, Dendroctonus ponderosae Hopkins, a major forest pest.</title>
        <authorList>
            <person name="Keeling C.I."/>
            <person name="Yuen M.M."/>
            <person name="Liao N.Y."/>
            <person name="Docking T.R."/>
            <person name="Chan S.K."/>
            <person name="Taylor G.A."/>
            <person name="Palmquist D.L."/>
            <person name="Jackman S.D."/>
            <person name="Nguyen A."/>
            <person name="Li M."/>
            <person name="Henderson H."/>
            <person name="Janes J.K."/>
            <person name="Zhao Y."/>
            <person name="Pandoh P."/>
            <person name="Moore R."/>
            <person name="Sperling F.A."/>
            <person name="Huber D.P."/>
            <person name="Birol I."/>
            <person name="Jones S.J."/>
            <person name="Bohlmann J."/>
        </authorList>
    </citation>
    <scope>NUCLEOTIDE SEQUENCE</scope>
</reference>
<evidence type="ECO:0000313" key="3">
    <source>
        <dbReference type="Proteomes" id="UP000019118"/>
    </source>
</evidence>
<evidence type="ECO:0000313" key="2">
    <source>
        <dbReference type="EnsemblMetazoa" id="XP_019771160.1"/>
    </source>
</evidence>
<keyword evidence="1" id="KW-0732">Signal</keyword>
<dbReference type="EnsemblMetazoa" id="XM_019915601.1">
    <property type="protein sequence ID" value="XP_019771160.1"/>
    <property type="gene ID" value="LOC109545107"/>
</dbReference>